<sequence>MKYVLKLGLFAVLIATAVHCGPKVMVPPKIDLTQHEVVGIIEFGPPSEGELGPYITKKFTEAIRRDQGMVRIVELGTEAEVLKVIGRDKLDKAAFQALGERYDVRTIFAGEVESSVRPMDLSVTPGFGSVKVEAEMIVSLDAQMVETFTGASVWSGSESETKKVGEVSIFGSRDFDFDAENPDKVIDDLIEEVVEEVTRDFRNTWVRQ</sequence>
<feature type="signal peptide" evidence="1">
    <location>
        <begin position="1"/>
        <end position="20"/>
    </location>
</feature>
<protein>
    <recommendedName>
        <fullName evidence="4">Lipoprotein</fullName>
    </recommendedName>
</protein>
<dbReference type="Gene3D" id="3.40.50.10610">
    <property type="entry name" value="ABC-type transport auxiliary lipoprotein component"/>
    <property type="match status" value="1"/>
</dbReference>
<proteinExistence type="predicted"/>
<evidence type="ECO:0008006" key="4">
    <source>
        <dbReference type="Google" id="ProtNLM"/>
    </source>
</evidence>
<dbReference type="AlphaFoldDB" id="A0A0S7YDH4"/>
<evidence type="ECO:0000256" key="1">
    <source>
        <dbReference type="SAM" id="SignalP"/>
    </source>
</evidence>
<gene>
    <name evidence="2" type="ORF">AMJ52_05010</name>
</gene>
<dbReference type="Proteomes" id="UP000051012">
    <property type="component" value="Unassembled WGS sequence"/>
</dbReference>
<accession>A0A0S7YDH4</accession>
<dbReference type="EMBL" id="LJNI01000053">
    <property type="protein sequence ID" value="KPJ72834.1"/>
    <property type="molecule type" value="Genomic_DNA"/>
</dbReference>
<evidence type="ECO:0000313" key="3">
    <source>
        <dbReference type="Proteomes" id="UP000051012"/>
    </source>
</evidence>
<name>A0A0S7YDH4_UNCT6</name>
<organism evidence="2 3">
    <name type="scientific">candidate division TA06 bacterium DG_78</name>
    <dbReference type="NCBI Taxonomy" id="1703772"/>
    <lineage>
        <taxon>Bacteria</taxon>
        <taxon>Bacteria division TA06</taxon>
    </lineage>
</organism>
<keyword evidence="1" id="KW-0732">Signal</keyword>
<evidence type="ECO:0000313" key="2">
    <source>
        <dbReference type="EMBL" id="KPJ72834.1"/>
    </source>
</evidence>
<reference evidence="2 3" key="1">
    <citation type="journal article" date="2015" name="Microbiome">
        <title>Genomic resolution of linkages in carbon, nitrogen, and sulfur cycling among widespread estuary sediment bacteria.</title>
        <authorList>
            <person name="Baker B.J."/>
            <person name="Lazar C.S."/>
            <person name="Teske A.P."/>
            <person name="Dick G.J."/>
        </authorList>
    </citation>
    <scope>NUCLEOTIDE SEQUENCE [LARGE SCALE GENOMIC DNA]</scope>
    <source>
        <strain evidence="2">DG_78</strain>
    </source>
</reference>
<comment type="caution">
    <text evidence="2">The sequence shown here is derived from an EMBL/GenBank/DDBJ whole genome shotgun (WGS) entry which is preliminary data.</text>
</comment>
<feature type="chain" id="PRO_5006640567" description="Lipoprotein" evidence="1">
    <location>
        <begin position="21"/>
        <end position="208"/>
    </location>
</feature>